<dbReference type="InterPro" id="IPR036291">
    <property type="entry name" value="NAD(P)-bd_dom_sf"/>
</dbReference>
<dbReference type="FunFam" id="3.40.50.720:FF:000084">
    <property type="entry name" value="Short-chain dehydrogenase reductase"/>
    <property type="match status" value="1"/>
</dbReference>
<dbReference type="PRINTS" id="PR00080">
    <property type="entry name" value="SDRFAMILY"/>
</dbReference>
<name>A0A5E4R1J9_9NEOP</name>
<gene>
    <name evidence="1" type="ORF">LSINAPIS_LOCUS13148</name>
</gene>
<dbReference type="Pfam" id="PF13561">
    <property type="entry name" value="adh_short_C2"/>
    <property type="match status" value="1"/>
</dbReference>
<protein>
    <submittedName>
        <fullName evidence="1">Uncharacterized protein</fullName>
    </submittedName>
</protein>
<dbReference type="PANTHER" id="PTHR43975">
    <property type="entry name" value="ZGC:101858"/>
    <property type="match status" value="1"/>
</dbReference>
<dbReference type="InterPro" id="IPR002347">
    <property type="entry name" value="SDR_fam"/>
</dbReference>
<dbReference type="SUPFAM" id="SSF51735">
    <property type="entry name" value="NAD(P)-binding Rossmann-fold domains"/>
    <property type="match status" value="1"/>
</dbReference>
<dbReference type="PANTHER" id="PTHR43975:SF2">
    <property type="entry name" value="EG:BACR7A4.14 PROTEIN-RELATED"/>
    <property type="match status" value="1"/>
</dbReference>
<proteinExistence type="predicted"/>
<organism evidence="1 2">
    <name type="scientific">Leptidea sinapis</name>
    <dbReference type="NCBI Taxonomy" id="189913"/>
    <lineage>
        <taxon>Eukaryota</taxon>
        <taxon>Metazoa</taxon>
        <taxon>Ecdysozoa</taxon>
        <taxon>Arthropoda</taxon>
        <taxon>Hexapoda</taxon>
        <taxon>Insecta</taxon>
        <taxon>Pterygota</taxon>
        <taxon>Neoptera</taxon>
        <taxon>Endopterygota</taxon>
        <taxon>Lepidoptera</taxon>
        <taxon>Glossata</taxon>
        <taxon>Ditrysia</taxon>
        <taxon>Papilionoidea</taxon>
        <taxon>Pieridae</taxon>
        <taxon>Dismorphiinae</taxon>
        <taxon>Leptidea</taxon>
    </lineage>
</organism>
<dbReference type="PRINTS" id="PR00081">
    <property type="entry name" value="GDHRDH"/>
</dbReference>
<keyword evidence="2" id="KW-1185">Reference proteome</keyword>
<dbReference type="AlphaFoldDB" id="A0A5E4R1J9"/>
<accession>A0A5E4R1J9</accession>
<dbReference type="Gene3D" id="3.40.50.720">
    <property type="entry name" value="NAD(P)-binding Rossmann-like Domain"/>
    <property type="match status" value="1"/>
</dbReference>
<evidence type="ECO:0000313" key="1">
    <source>
        <dbReference type="EMBL" id="VVD03081.1"/>
    </source>
</evidence>
<evidence type="ECO:0000313" key="2">
    <source>
        <dbReference type="Proteomes" id="UP000324832"/>
    </source>
</evidence>
<reference evidence="1 2" key="1">
    <citation type="submission" date="2017-07" db="EMBL/GenBank/DDBJ databases">
        <authorList>
            <person name="Talla V."/>
            <person name="Backstrom N."/>
        </authorList>
    </citation>
    <scope>NUCLEOTIDE SEQUENCE [LARGE SCALE GENOMIC DNA]</scope>
</reference>
<dbReference type="Proteomes" id="UP000324832">
    <property type="component" value="Unassembled WGS sequence"/>
</dbReference>
<sequence>MSLQDKVAIVTGSSSGIGAAIAVKFNSEGAKVVLVGRNEAKLKAVAAKCIDALVVRAEFSKDDDIKRVLDETIKKFGKLDILVNNAGTHVLGSLLNGDVMKSLDEVFQVNFCAVVYLTKLAAPYLIQTKGNIINISSIEGQRVSCFPVMMMYSSSKAALDTFSREAALELSSHGVRINVISPGPVKTDILNNTNTDYLSWESIANMTALHRVAESKEIAELAFFLASDKAKGITGSVCVYDNGMLLKNYN</sequence>
<dbReference type="EMBL" id="FZQP02006566">
    <property type="protein sequence ID" value="VVD03081.1"/>
    <property type="molecule type" value="Genomic_DNA"/>
</dbReference>